<dbReference type="Proteomes" id="UP000326961">
    <property type="component" value="Chromosome"/>
</dbReference>
<dbReference type="PANTHER" id="PTHR45138">
    <property type="entry name" value="REGULATORY COMPONENTS OF SENSORY TRANSDUCTION SYSTEM"/>
    <property type="match status" value="1"/>
</dbReference>
<protein>
    <submittedName>
        <fullName evidence="4">GGDEF domain-containing protein</fullName>
    </submittedName>
</protein>
<dbReference type="GO" id="GO:1902201">
    <property type="term" value="P:negative regulation of bacterial-type flagellum-dependent cell motility"/>
    <property type="evidence" value="ECO:0007669"/>
    <property type="project" value="TreeGrafter"/>
</dbReference>
<dbReference type="NCBIfam" id="TIGR00254">
    <property type="entry name" value="GGDEF"/>
    <property type="match status" value="1"/>
</dbReference>
<proteinExistence type="predicted"/>
<name>A0A5P3XB67_PARBF</name>
<dbReference type="AlphaFoldDB" id="A0A5P3XB67"/>
<dbReference type="Pfam" id="PF00990">
    <property type="entry name" value="GGDEF"/>
    <property type="match status" value="1"/>
</dbReference>
<dbReference type="CDD" id="cd01949">
    <property type="entry name" value="GGDEF"/>
    <property type="match status" value="1"/>
</dbReference>
<organism evidence="4 5">
    <name type="scientific">Paraclostridium bifermentans</name>
    <name type="common">Clostridium bifermentans</name>
    <dbReference type="NCBI Taxonomy" id="1490"/>
    <lineage>
        <taxon>Bacteria</taxon>
        <taxon>Bacillati</taxon>
        <taxon>Bacillota</taxon>
        <taxon>Clostridia</taxon>
        <taxon>Peptostreptococcales</taxon>
        <taxon>Peptostreptococcaceae</taxon>
        <taxon>Paraclostridium</taxon>
    </lineage>
</organism>
<keyword evidence="2" id="KW-0812">Transmembrane</keyword>
<keyword evidence="2" id="KW-0472">Membrane</keyword>
<sequence length="664" mass="77894">MILRNNMKKIFIYVLVITFISLGVIAIDGIYDNIYTIKLINTENEKMVGDLSEKDINEYEGKIKNELRNELNQKLLKNKKNIKNSYYALGKIESLKKNYKQSNYYLIKSIGYMENKNSEVDFKIYRNLSFNAIRTNDIKQFKKYFKEAKKIATKSNLTDELSNFYYSLARMNLRYKGSMCDSIDLMKKAVKLESTDKTKMAEYNFLASLYRSNGQFSLSLTYVMEGWKIAYENKDYENMCKAIINLGENYYVQENYKKAAYLYESILKDDKFKMNDKNLSVIGYLMESYFKLNENEKAEKLKAKYEEIANKLEPTEKNKELIWLYMVYSNVKLNQDNLKVSKEYLDKAKKLYDENSLNAYPNSDLYLKKLEIGNNYKGDSNITYSQTLESYNELLNEIKKRGIKSDIYITVLKDIISLTEEHNDYKNIIKYNKVLDEYENKSENAESTDTIFFDLQAKMYKESQKSQNLKLLFSIILLALISILALIVAIKNSKINRLNKDLEEISIKDPLTDVYNKRHFYNVLEKFSEEQKHITFIMIDIDYFKAFNDNYGHLKGDEVLIKVSKILESTFSEDYVFRYGGEEFAIVSEGNLKETLLSISILRDKLYKANIKHEFSEASDRVTLSIGIKCGKIASKEDVEQIITDADERLYKSKTNGRNRYTCF</sequence>
<dbReference type="PANTHER" id="PTHR45138:SF9">
    <property type="entry name" value="DIGUANYLATE CYCLASE DGCM-RELATED"/>
    <property type="match status" value="1"/>
</dbReference>
<evidence type="ECO:0000259" key="3">
    <source>
        <dbReference type="PROSITE" id="PS50887"/>
    </source>
</evidence>
<feature type="transmembrane region" description="Helical" evidence="2">
    <location>
        <begin position="12"/>
        <end position="31"/>
    </location>
</feature>
<evidence type="ECO:0000313" key="4">
    <source>
        <dbReference type="EMBL" id="QEZ68227.1"/>
    </source>
</evidence>
<dbReference type="EMBL" id="CP032452">
    <property type="protein sequence ID" value="QEZ68227.1"/>
    <property type="molecule type" value="Genomic_DNA"/>
</dbReference>
<dbReference type="InterPro" id="IPR050469">
    <property type="entry name" value="Diguanylate_Cyclase"/>
</dbReference>
<evidence type="ECO:0000256" key="2">
    <source>
        <dbReference type="SAM" id="Phobius"/>
    </source>
</evidence>
<evidence type="ECO:0000256" key="1">
    <source>
        <dbReference type="SAM" id="Coils"/>
    </source>
</evidence>
<dbReference type="PROSITE" id="PS50887">
    <property type="entry name" value="GGDEF"/>
    <property type="match status" value="1"/>
</dbReference>
<reference evidence="4 5" key="1">
    <citation type="submission" date="2018-09" db="EMBL/GenBank/DDBJ databases">
        <title>A clostridial neurotoxin that targets Anopheles mosquitoes.</title>
        <authorList>
            <person name="Contreras E."/>
            <person name="Masuyer G."/>
            <person name="Qureshi N."/>
            <person name="Chawla S."/>
            <person name="Lim H.L."/>
            <person name="Chen J."/>
            <person name="Stenmark P."/>
            <person name="Gill S."/>
        </authorList>
    </citation>
    <scope>NUCLEOTIDE SEQUENCE [LARGE SCALE GENOMIC DNA]</scope>
    <source>
        <strain evidence="4 5">Cbm</strain>
    </source>
</reference>
<feature type="transmembrane region" description="Helical" evidence="2">
    <location>
        <begin position="471"/>
        <end position="490"/>
    </location>
</feature>
<dbReference type="SMART" id="SM00267">
    <property type="entry name" value="GGDEF"/>
    <property type="match status" value="1"/>
</dbReference>
<gene>
    <name evidence="4" type="ORF">D4A35_04455</name>
</gene>
<dbReference type="Gene3D" id="1.25.40.10">
    <property type="entry name" value="Tetratricopeptide repeat domain"/>
    <property type="match status" value="1"/>
</dbReference>
<keyword evidence="1" id="KW-0175">Coiled coil</keyword>
<evidence type="ECO:0000313" key="5">
    <source>
        <dbReference type="Proteomes" id="UP000326961"/>
    </source>
</evidence>
<dbReference type="InterPro" id="IPR000160">
    <property type="entry name" value="GGDEF_dom"/>
</dbReference>
<dbReference type="InterPro" id="IPR011990">
    <property type="entry name" value="TPR-like_helical_dom_sf"/>
</dbReference>
<dbReference type="GO" id="GO:0043709">
    <property type="term" value="P:cell adhesion involved in single-species biofilm formation"/>
    <property type="evidence" value="ECO:0007669"/>
    <property type="project" value="TreeGrafter"/>
</dbReference>
<accession>A0A5P3XB67</accession>
<dbReference type="InterPro" id="IPR029787">
    <property type="entry name" value="Nucleotide_cyclase"/>
</dbReference>
<dbReference type="FunFam" id="3.30.70.270:FF:000001">
    <property type="entry name" value="Diguanylate cyclase domain protein"/>
    <property type="match status" value="1"/>
</dbReference>
<dbReference type="SUPFAM" id="SSF55073">
    <property type="entry name" value="Nucleotide cyclase"/>
    <property type="match status" value="1"/>
</dbReference>
<dbReference type="Gene3D" id="3.30.70.270">
    <property type="match status" value="1"/>
</dbReference>
<dbReference type="SUPFAM" id="SSF48452">
    <property type="entry name" value="TPR-like"/>
    <property type="match status" value="2"/>
</dbReference>
<feature type="coiled-coil region" evidence="1">
    <location>
        <begin position="291"/>
        <end position="318"/>
    </location>
</feature>
<dbReference type="InterPro" id="IPR043128">
    <property type="entry name" value="Rev_trsase/Diguanyl_cyclase"/>
</dbReference>
<dbReference type="GO" id="GO:0005886">
    <property type="term" value="C:plasma membrane"/>
    <property type="evidence" value="ECO:0007669"/>
    <property type="project" value="TreeGrafter"/>
</dbReference>
<feature type="domain" description="GGDEF" evidence="3">
    <location>
        <begin position="532"/>
        <end position="664"/>
    </location>
</feature>
<keyword evidence="2" id="KW-1133">Transmembrane helix</keyword>
<dbReference type="GO" id="GO:0052621">
    <property type="term" value="F:diguanylate cyclase activity"/>
    <property type="evidence" value="ECO:0007669"/>
    <property type="project" value="TreeGrafter"/>
</dbReference>